<feature type="modified residue" description="N5-methylglutamine" evidence="8">
    <location>
        <position position="152"/>
    </location>
</feature>
<dbReference type="InterPro" id="IPR000597">
    <property type="entry name" value="Ribosomal_uL3"/>
</dbReference>
<gene>
    <name evidence="8 12" type="primary">rplC</name>
    <name evidence="12" type="ORF">GCM10007854_26860</name>
</gene>
<dbReference type="GO" id="GO:0005840">
    <property type="term" value="C:ribosome"/>
    <property type="evidence" value="ECO:0007669"/>
    <property type="project" value="UniProtKB-KW"/>
</dbReference>
<dbReference type="PROSITE" id="PS00474">
    <property type="entry name" value="RIBOSOMAL_L3"/>
    <property type="match status" value="1"/>
</dbReference>
<organism evidence="12 13">
    <name type="scientific">Algimonas porphyrae</name>
    <dbReference type="NCBI Taxonomy" id="1128113"/>
    <lineage>
        <taxon>Bacteria</taxon>
        <taxon>Pseudomonadati</taxon>
        <taxon>Pseudomonadota</taxon>
        <taxon>Alphaproteobacteria</taxon>
        <taxon>Maricaulales</taxon>
        <taxon>Robiginitomaculaceae</taxon>
        <taxon>Algimonas</taxon>
    </lineage>
</organism>
<feature type="region of interest" description="Disordered" evidence="11">
    <location>
        <begin position="214"/>
        <end position="255"/>
    </location>
</feature>
<dbReference type="SUPFAM" id="SSF50447">
    <property type="entry name" value="Translation proteins"/>
    <property type="match status" value="1"/>
</dbReference>
<evidence type="ECO:0000313" key="12">
    <source>
        <dbReference type="EMBL" id="GLQ21731.1"/>
    </source>
</evidence>
<dbReference type="Gene3D" id="3.30.160.810">
    <property type="match status" value="1"/>
</dbReference>
<keyword evidence="3 8" id="KW-0699">rRNA-binding</keyword>
<comment type="function">
    <text evidence="8 10">One of the primary rRNA binding proteins, it binds directly near the 3'-end of the 23S rRNA, where it nucleates assembly of the 50S subunit.</text>
</comment>
<evidence type="ECO:0000256" key="11">
    <source>
        <dbReference type="SAM" id="MobiDB-lite"/>
    </source>
</evidence>
<keyword evidence="4 8" id="KW-0694">RNA-binding</keyword>
<dbReference type="InterPro" id="IPR009000">
    <property type="entry name" value="Transl_B-barrel_sf"/>
</dbReference>
<feature type="compositionally biased region" description="Basic and acidic residues" evidence="11">
    <location>
        <begin position="229"/>
        <end position="242"/>
    </location>
</feature>
<dbReference type="PANTHER" id="PTHR11229:SF16">
    <property type="entry name" value="LARGE RIBOSOMAL SUBUNIT PROTEIN UL3C"/>
    <property type="match status" value="1"/>
</dbReference>
<evidence type="ECO:0000256" key="8">
    <source>
        <dbReference type="HAMAP-Rule" id="MF_01325"/>
    </source>
</evidence>
<evidence type="ECO:0000313" key="13">
    <source>
        <dbReference type="Proteomes" id="UP001161390"/>
    </source>
</evidence>
<comment type="subunit">
    <text evidence="8 10">Part of the 50S ribosomal subunit. Forms a cluster with proteins L14 and L19.</text>
</comment>
<evidence type="ECO:0000256" key="6">
    <source>
        <dbReference type="ARBA" id="ARBA00023274"/>
    </source>
</evidence>
<dbReference type="Gene3D" id="2.40.30.10">
    <property type="entry name" value="Translation factors"/>
    <property type="match status" value="1"/>
</dbReference>
<evidence type="ECO:0000256" key="9">
    <source>
        <dbReference type="RuleBase" id="RU003905"/>
    </source>
</evidence>
<comment type="PTM">
    <text evidence="8">Methylated by PrmB.</text>
</comment>
<reference evidence="12" key="2">
    <citation type="submission" date="2023-01" db="EMBL/GenBank/DDBJ databases">
        <title>Draft genome sequence of Algimonas porphyrae strain NBRC 108216.</title>
        <authorList>
            <person name="Sun Q."/>
            <person name="Mori K."/>
        </authorList>
    </citation>
    <scope>NUCLEOTIDE SEQUENCE</scope>
    <source>
        <strain evidence="12">NBRC 108216</strain>
    </source>
</reference>
<sequence length="255" mass="26901">MQRSGLLARKLGMTRVYDDAGNHVAVTVLDLQGCQVVAQKTPERDGYAALQLGAGEAKVKRVAKAERERFAKAGVTPKQKLVEFRVSPDNMIEVGAAMAADHFVPGQKVDASGITVGKGFAGAMKRHNFGGLRATHGVSISHRSHGSTGQCQDPGKVFKGKKMAGHMGAVRRTLQNLTVERVDTDAGLVLVKGHVPGSKGAWIELKDAVKGAKADDLPMPGKFTMEAPAKAEKAASKEDTKADAAPAPAAKDEEE</sequence>
<dbReference type="EMBL" id="BSNJ01000005">
    <property type="protein sequence ID" value="GLQ21731.1"/>
    <property type="molecule type" value="Genomic_DNA"/>
</dbReference>
<evidence type="ECO:0000256" key="2">
    <source>
        <dbReference type="ARBA" id="ARBA00022481"/>
    </source>
</evidence>
<keyword evidence="6 8" id="KW-0687">Ribonucleoprotein</keyword>
<evidence type="ECO:0000256" key="7">
    <source>
        <dbReference type="ARBA" id="ARBA00035243"/>
    </source>
</evidence>
<protein>
    <recommendedName>
        <fullName evidence="7 8">Large ribosomal subunit protein uL3</fullName>
    </recommendedName>
</protein>
<dbReference type="Proteomes" id="UP001161390">
    <property type="component" value="Unassembled WGS sequence"/>
</dbReference>
<evidence type="ECO:0000256" key="1">
    <source>
        <dbReference type="ARBA" id="ARBA00006540"/>
    </source>
</evidence>
<comment type="similarity">
    <text evidence="1 8 9">Belongs to the universal ribosomal protein uL3 family.</text>
</comment>
<keyword evidence="5 8" id="KW-0689">Ribosomal protein</keyword>
<evidence type="ECO:0000256" key="10">
    <source>
        <dbReference type="RuleBase" id="RU003906"/>
    </source>
</evidence>
<keyword evidence="2 8" id="KW-0488">Methylation</keyword>
<dbReference type="NCBIfam" id="TIGR03625">
    <property type="entry name" value="L3_bact"/>
    <property type="match status" value="1"/>
</dbReference>
<dbReference type="InterPro" id="IPR019926">
    <property type="entry name" value="Ribosomal_uL3_CS"/>
</dbReference>
<comment type="caution">
    <text evidence="12">The sequence shown here is derived from an EMBL/GenBank/DDBJ whole genome shotgun (WGS) entry which is preliminary data.</text>
</comment>
<dbReference type="PANTHER" id="PTHR11229">
    <property type="entry name" value="50S RIBOSOMAL PROTEIN L3"/>
    <property type="match status" value="1"/>
</dbReference>
<evidence type="ECO:0000256" key="5">
    <source>
        <dbReference type="ARBA" id="ARBA00022980"/>
    </source>
</evidence>
<dbReference type="Pfam" id="PF00297">
    <property type="entry name" value="Ribosomal_L3"/>
    <property type="match status" value="1"/>
</dbReference>
<dbReference type="HAMAP" id="MF_01325_B">
    <property type="entry name" value="Ribosomal_uL3_B"/>
    <property type="match status" value="1"/>
</dbReference>
<keyword evidence="13" id="KW-1185">Reference proteome</keyword>
<reference evidence="12" key="1">
    <citation type="journal article" date="2014" name="Int. J. Syst. Evol. Microbiol.">
        <title>Complete genome of a new Firmicutes species belonging to the dominant human colonic microbiota ('Ruminococcus bicirculans') reveals two chromosomes and a selective capacity to utilize plant glucans.</title>
        <authorList>
            <consortium name="NISC Comparative Sequencing Program"/>
            <person name="Wegmann U."/>
            <person name="Louis P."/>
            <person name="Goesmann A."/>
            <person name="Henrissat B."/>
            <person name="Duncan S.H."/>
            <person name="Flint H.J."/>
        </authorList>
    </citation>
    <scope>NUCLEOTIDE SEQUENCE</scope>
    <source>
        <strain evidence="12">NBRC 108216</strain>
    </source>
</reference>
<evidence type="ECO:0000256" key="3">
    <source>
        <dbReference type="ARBA" id="ARBA00022730"/>
    </source>
</evidence>
<name>A0ABQ5V2G8_9PROT</name>
<evidence type="ECO:0000256" key="4">
    <source>
        <dbReference type="ARBA" id="ARBA00022884"/>
    </source>
</evidence>
<proteinExistence type="inferred from homology"/>
<dbReference type="RefSeq" id="WP_348520200.1">
    <property type="nucleotide sequence ID" value="NZ_BSNJ01000005.1"/>
</dbReference>
<accession>A0ABQ5V2G8</accession>
<dbReference type="InterPro" id="IPR019927">
    <property type="entry name" value="Ribosomal_uL3_bac/org-type"/>
</dbReference>